<protein>
    <submittedName>
        <fullName evidence="2">Uncharacterized protein</fullName>
    </submittedName>
</protein>
<dbReference type="AlphaFoldDB" id="A0A396GKD1"/>
<organism evidence="2">
    <name type="scientific">Medicago truncatula</name>
    <name type="common">Barrel medic</name>
    <name type="synonym">Medicago tribuloides</name>
    <dbReference type="NCBI Taxonomy" id="3880"/>
    <lineage>
        <taxon>Eukaryota</taxon>
        <taxon>Viridiplantae</taxon>
        <taxon>Streptophyta</taxon>
        <taxon>Embryophyta</taxon>
        <taxon>Tracheophyta</taxon>
        <taxon>Spermatophyta</taxon>
        <taxon>Magnoliopsida</taxon>
        <taxon>eudicotyledons</taxon>
        <taxon>Gunneridae</taxon>
        <taxon>Pentapetalae</taxon>
        <taxon>rosids</taxon>
        <taxon>fabids</taxon>
        <taxon>Fabales</taxon>
        <taxon>Fabaceae</taxon>
        <taxon>Papilionoideae</taxon>
        <taxon>50 kb inversion clade</taxon>
        <taxon>NPAAA clade</taxon>
        <taxon>Hologalegina</taxon>
        <taxon>IRL clade</taxon>
        <taxon>Trifolieae</taxon>
        <taxon>Medicago</taxon>
    </lineage>
</organism>
<feature type="region of interest" description="Disordered" evidence="1">
    <location>
        <begin position="66"/>
        <end position="89"/>
    </location>
</feature>
<accession>A0A396GKD1</accession>
<sequence length="172" mass="18683">MYGGALPVAKSRKTKRKVMSKDDYLEDIADKSSKKSRKDKSISGVSTIQEEAQELNVNAILEMKTRSDKAAMSSQNASEQPAIPKKKRKQAIRKLKMSAVIEEEEGEEAAAALQKTLEIAEQIEIPASSIAREDVGADVEQVLKAAEEVQSLVASESEHLLNIVVGSSEATI</sequence>
<proteinExistence type="predicted"/>
<feature type="compositionally biased region" description="Basic and acidic residues" evidence="1">
    <location>
        <begin position="19"/>
        <end position="33"/>
    </location>
</feature>
<dbReference type="Proteomes" id="UP000265566">
    <property type="component" value="Chromosome 8"/>
</dbReference>
<dbReference type="Gramene" id="rna47095">
    <property type="protein sequence ID" value="RHN40858.1"/>
    <property type="gene ID" value="gene47095"/>
</dbReference>
<dbReference type="EMBL" id="PSQE01000008">
    <property type="protein sequence ID" value="RHN40858.1"/>
    <property type="molecule type" value="Genomic_DNA"/>
</dbReference>
<evidence type="ECO:0000256" key="1">
    <source>
        <dbReference type="SAM" id="MobiDB-lite"/>
    </source>
</evidence>
<evidence type="ECO:0000313" key="2">
    <source>
        <dbReference type="EMBL" id="RHN40858.1"/>
    </source>
</evidence>
<comment type="caution">
    <text evidence="2">The sequence shown here is derived from an EMBL/GenBank/DDBJ whole genome shotgun (WGS) entry which is preliminary data.</text>
</comment>
<feature type="region of interest" description="Disordered" evidence="1">
    <location>
        <begin position="1"/>
        <end position="48"/>
    </location>
</feature>
<reference evidence="2" key="1">
    <citation type="journal article" date="2018" name="Nat. Plants">
        <title>Whole-genome landscape of Medicago truncatula symbiotic genes.</title>
        <authorList>
            <person name="Pecrix Y."/>
            <person name="Gamas P."/>
            <person name="Carrere S."/>
        </authorList>
    </citation>
    <scope>NUCLEOTIDE SEQUENCE</scope>
    <source>
        <tissue evidence="2">Leaves</tissue>
    </source>
</reference>
<gene>
    <name evidence="2" type="ORF">MtrunA17_Chr8g0359611</name>
</gene>
<name>A0A396GKD1_MEDTR</name>